<sequence>MSIFLNDIVLHFPQMGLMNEAALIIYFFTIYSLMGWLLENCYNLIINRKFFKPNFFFGPFKPMYGFAPLLLVYLVTPETNWMIVILLCFLIPTVVEYVSGVLLQKFFNRQWWDYSSLPLQLHGHICLPFSICWVALSFVCLKFIHPEIAGFYERVEPVWNLIWPIAVLYFIAELIIAFRRHTALTHSISNHIQ</sequence>
<protein>
    <recommendedName>
        <fullName evidence="4">ABC transporter permease</fullName>
    </recommendedName>
</protein>
<name>A0A4R1APV1_9BACI</name>
<keyword evidence="1" id="KW-1133">Transmembrane helix</keyword>
<feature type="transmembrane region" description="Helical" evidence="1">
    <location>
        <begin position="124"/>
        <end position="145"/>
    </location>
</feature>
<accession>A0A4R1APV1</accession>
<reference evidence="2 3" key="1">
    <citation type="submission" date="2019-03" db="EMBL/GenBank/DDBJ databases">
        <authorList>
            <person name="Jensen L."/>
            <person name="Storgaard J."/>
            <person name="Sulaj E."/>
            <person name="Schramm A."/>
            <person name="Marshall I.P.G."/>
        </authorList>
    </citation>
    <scope>NUCLEOTIDE SEQUENCE [LARGE SCALE GENOMIC DNA]</scope>
    <source>
        <strain evidence="2 3">2017H2G3</strain>
    </source>
</reference>
<keyword evidence="1" id="KW-0472">Membrane</keyword>
<dbReference type="InterPro" id="IPR010540">
    <property type="entry name" value="CmpB_TMEM229"/>
</dbReference>
<gene>
    <name evidence="2" type="ORF">E0Y62_21775</name>
</gene>
<comment type="caution">
    <text evidence="2">The sequence shown here is derived from an EMBL/GenBank/DDBJ whole genome shotgun (WGS) entry which is preliminary data.</text>
</comment>
<dbReference type="STRING" id="1742358.GCA_001439605_04453"/>
<dbReference type="AlphaFoldDB" id="A0A4R1APV1"/>
<dbReference type="RefSeq" id="WP_131238138.1">
    <property type="nucleotide sequence ID" value="NZ_SJTH01000045.1"/>
</dbReference>
<evidence type="ECO:0000313" key="2">
    <source>
        <dbReference type="EMBL" id="TCJ01959.1"/>
    </source>
</evidence>
<evidence type="ECO:0008006" key="4">
    <source>
        <dbReference type="Google" id="ProtNLM"/>
    </source>
</evidence>
<keyword evidence="1" id="KW-0812">Transmembrane</keyword>
<feature type="transmembrane region" description="Helical" evidence="1">
    <location>
        <begin position="157"/>
        <end position="178"/>
    </location>
</feature>
<feature type="transmembrane region" description="Helical" evidence="1">
    <location>
        <begin position="54"/>
        <end position="75"/>
    </location>
</feature>
<organism evidence="2 3">
    <name type="scientific">Cytobacillus praedii</name>
    <dbReference type="NCBI Taxonomy" id="1742358"/>
    <lineage>
        <taxon>Bacteria</taxon>
        <taxon>Bacillati</taxon>
        <taxon>Bacillota</taxon>
        <taxon>Bacilli</taxon>
        <taxon>Bacillales</taxon>
        <taxon>Bacillaceae</taxon>
        <taxon>Cytobacillus</taxon>
    </lineage>
</organism>
<dbReference type="OrthoDB" id="9789229at2"/>
<evidence type="ECO:0000313" key="3">
    <source>
        <dbReference type="Proteomes" id="UP000293846"/>
    </source>
</evidence>
<proteinExistence type="predicted"/>
<feature type="transmembrane region" description="Helical" evidence="1">
    <location>
        <begin position="23"/>
        <end position="42"/>
    </location>
</feature>
<keyword evidence="3" id="KW-1185">Reference proteome</keyword>
<dbReference type="Proteomes" id="UP000293846">
    <property type="component" value="Unassembled WGS sequence"/>
</dbReference>
<feature type="transmembrane region" description="Helical" evidence="1">
    <location>
        <begin position="81"/>
        <end position="103"/>
    </location>
</feature>
<evidence type="ECO:0000256" key="1">
    <source>
        <dbReference type="SAM" id="Phobius"/>
    </source>
</evidence>
<dbReference type="Pfam" id="PF06541">
    <property type="entry name" value="ABC_trans_CmpB"/>
    <property type="match status" value="1"/>
</dbReference>
<dbReference type="EMBL" id="SJTH01000045">
    <property type="protein sequence ID" value="TCJ01959.1"/>
    <property type="molecule type" value="Genomic_DNA"/>
</dbReference>